<dbReference type="Proteomes" id="UP000034207">
    <property type="component" value="Unassembled WGS sequence"/>
</dbReference>
<evidence type="ECO:0000256" key="5">
    <source>
        <dbReference type="HAMAP-Rule" id="MF_00532"/>
    </source>
</evidence>
<feature type="compositionally biased region" description="Basic residues" evidence="7">
    <location>
        <begin position="122"/>
        <end position="136"/>
    </location>
</feature>
<proteinExistence type="inferred from homology"/>
<organism evidence="8 9">
    <name type="scientific">candidate division CPR2 bacterium GW2011_GWC2_39_10</name>
    <dbReference type="NCBI Taxonomy" id="1618345"/>
    <lineage>
        <taxon>Bacteria</taxon>
        <taxon>Bacteria division CPR2</taxon>
    </lineage>
</organism>
<reference evidence="8 9" key="1">
    <citation type="journal article" date="2015" name="Nature">
        <title>rRNA introns, odd ribosomes, and small enigmatic genomes across a large radiation of phyla.</title>
        <authorList>
            <person name="Brown C.T."/>
            <person name="Hug L.A."/>
            <person name="Thomas B.C."/>
            <person name="Sharon I."/>
            <person name="Castelle C.J."/>
            <person name="Singh A."/>
            <person name="Wilkins M.J."/>
            <person name="Williams K.H."/>
            <person name="Banfield J.F."/>
        </authorList>
    </citation>
    <scope>NUCLEOTIDE SEQUENCE [LARGE SCALE GENOMIC DNA]</scope>
</reference>
<dbReference type="EMBL" id="LBVV01000009">
    <property type="protein sequence ID" value="KKQ94626.1"/>
    <property type="molecule type" value="Genomic_DNA"/>
</dbReference>
<protein>
    <recommendedName>
        <fullName evidence="4 5">Small ribosomal subunit protein uS9</fullName>
    </recommendedName>
</protein>
<feature type="region of interest" description="Disordered" evidence="7">
    <location>
        <begin position="111"/>
        <end position="136"/>
    </location>
</feature>
<evidence type="ECO:0000256" key="4">
    <source>
        <dbReference type="ARBA" id="ARBA00035259"/>
    </source>
</evidence>
<dbReference type="PANTHER" id="PTHR21569:SF1">
    <property type="entry name" value="SMALL RIBOSOMAL SUBUNIT PROTEIN US9M"/>
    <property type="match status" value="1"/>
</dbReference>
<dbReference type="STRING" id="1618345.UT18_C0009G0037"/>
<dbReference type="AlphaFoldDB" id="A0A0G0PZ14"/>
<name>A0A0G0PZ14_UNCC2</name>
<keyword evidence="2 5" id="KW-0689">Ribosomal protein</keyword>
<evidence type="ECO:0000256" key="6">
    <source>
        <dbReference type="RuleBase" id="RU003815"/>
    </source>
</evidence>
<dbReference type="GO" id="GO:0006412">
    <property type="term" value="P:translation"/>
    <property type="evidence" value="ECO:0007669"/>
    <property type="project" value="UniProtKB-UniRule"/>
</dbReference>
<dbReference type="GO" id="GO:0003735">
    <property type="term" value="F:structural constituent of ribosome"/>
    <property type="evidence" value="ECO:0007669"/>
    <property type="project" value="InterPro"/>
</dbReference>
<gene>
    <name evidence="5" type="primary">rpsI</name>
    <name evidence="8" type="ORF">UT18_C0009G0037</name>
</gene>
<dbReference type="InterPro" id="IPR014721">
    <property type="entry name" value="Ribsml_uS5_D2-typ_fold_subgr"/>
</dbReference>
<dbReference type="NCBIfam" id="NF001099">
    <property type="entry name" value="PRK00132.1"/>
    <property type="match status" value="1"/>
</dbReference>
<dbReference type="FunFam" id="3.30.230.10:FF:000001">
    <property type="entry name" value="30S ribosomal protein S9"/>
    <property type="match status" value="1"/>
</dbReference>
<evidence type="ECO:0000256" key="3">
    <source>
        <dbReference type="ARBA" id="ARBA00023274"/>
    </source>
</evidence>
<evidence type="ECO:0000256" key="2">
    <source>
        <dbReference type="ARBA" id="ARBA00022980"/>
    </source>
</evidence>
<dbReference type="Gene3D" id="3.30.230.10">
    <property type="match status" value="1"/>
</dbReference>
<evidence type="ECO:0000313" key="8">
    <source>
        <dbReference type="EMBL" id="KKQ94626.1"/>
    </source>
</evidence>
<comment type="caution">
    <text evidence="8">The sequence shown here is derived from an EMBL/GenBank/DDBJ whole genome shotgun (WGS) entry which is preliminary data.</text>
</comment>
<dbReference type="SUPFAM" id="SSF54211">
    <property type="entry name" value="Ribosomal protein S5 domain 2-like"/>
    <property type="match status" value="1"/>
</dbReference>
<evidence type="ECO:0000256" key="7">
    <source>
        <dbReference type="SAM" id="MobiDB-lite"/>
    </source>
</evidence>
<keyword evidence="3 5" id="KW-0687">Ribonucleoprotein</keyword>
<dbReference type="InterPro" id="IPR000754">
    <property type="entry name" value="Ribosomal_uS9"/>
</dbReference>
<evidence type="ECO:0000313" key="9">
    <source>
        <dbReference type="Proteomes" id="UP000034207"/>
    </source>
</evidence>
<evidence type="ECO:0000256" key="1">
    <source>
        <dbReference type="ARBA" id="ARBA00005251"/>
    </source>
</evidence>
<dbReference type="Pfam" id="PF00380">
    <property type="entry name" value="Ribosomal_S9"/>
    <property type="match status" value="1"/>
</dbReference>
<sequence length="136" mass="15612">MVEEKKQVKKQYYYGLGRRKEAISKVRLYIGKGEFTINGKKIEEIFSAYLIQRLIQPLKLTGTENKFDISVVSSSGGKTGQAEATRLGISRALIEFNPELRTTLKKAGFLTRDPREKERKKYGLKRARKAPQFAKR</sequence>
<accession>A0A0G0PZ14</accession>
<comment type="similarity">
    <text evidence="1 5 6">Belongs to the universal ribosomal protein uS9 family.</text>
</comment>
<dbReference type="InterPro" id="IPR020574">
    <property type="entry name" value="Ribosomal_uS9_CS"/>
</dbReference>
<dbReference type="PATRIC" id="fig|1618345.3.peg.576"/>
<dbReference type="PROSITE" id="PS00360">
    <property type="entry name" value="RIBOSOMAL_S9"/>
    <property type="match status" value="1"/>
</dbReference>
<dbReference type="HAMAP" id="MF_00532_B">
    <property type="entry name" value="Ribosomal_uS9_B"/>
    <property type="match status" value="1"/>
</dbReference>
<dbReference type="GO" id="GO:0003723">
    <property type="term" value="F:RNA binding"/>
    <property type="evidence" value="ECO:0007669"/>
    <property type="project" value="TreeGrafter"/>
</dbReference>
<dbReference type="GO" id="GO:0022627">
    <property type="term" value="C:cytosolic small ribosomal subunit"/>
    <property type="evidence" value="ECO:0007669"/>
    <property type="project" value="TreeGrafter"/>
</dbReference>
<dbReference type="PANTHER" id="PTHR21569">
    <property type="entry name" value="RIBOSOMAL PROTEIN S9"/>
    <property type="match status" value="1"/>
</dbReference>
<dbReference type="InterPro" id="IPR023035">
    <property type="entry name" value="Ribosomal_uS9_bac/plastid"/>
</dbReference>
<dbReference type="InterPro" id="IPR020568">
    <property type="entry name" value="Ribosomal_Su5_D2-typ_SF"/>
</dbReference>
<feature type="compositionally biased region" description="Basic and acidic residues" evidence="7">
    <location>
        <begin position="112"/>
        <end position="121"/>
    </location>
</feature>